<keyword evidence="1" id="KW-1133">Transmembrane helix</keyword>
<dbReference type="Pfam" id="PF14392">
    <property type="entry name" value="zf-CCHC_4"/>
    <property type="match status" value="1"/>
</dbReference>
<feature type="transmembrane region" description="Helical" evidence="1">
    <location>
        <begin position="456"/>
        <end position="483"/>
    </location>
</feature>
<keyword evidence="1" id="KW-0812">Transmembrane</keyword>
<reference evidence="5" key="1">
    <citation type="journal article" date="2019" name="Gigascience">
        <title>De novo genome assembly of the endangered Acer yangbiense, a plant species with extremely small populations endemic to Yunnan Province, China.</title>
        <authorList>
            <person name="Yang J."/>
            <person name="Wariss H.M."/>
            <person name="Tao L."/>
            <person name="Zhang R."/>
            <person name="Yun Q."/>
            <person name="Hollingsworth P."/>
            <person name="Dao Z."/>
            <person name="Luo G."/>
            <person name="Guo H."/>
            <person name="Ma Y."/>
            <person name="Sun W."/>
        </authorList>
    </citation>
    <scope>NUCLEOTIDE SEQUENCE [LARGE SCALE GENOMIC DNA]</scope>
    <source>
        <strain evidence="5">cv. Malutang</strain>
    </source>
</reference>
<dbReference type="PANTHER" id="PTHR31286:SF167">
    <property type="entry name" value="OS09G0268800 PROTEIN"/>
    <property type="match status" value="1"/>
</dbReference>
<organism evidence="4 5">
    <name type="scientific">Acer yangbiense</name>
    <dbReference type="NCBI Taxonomy" id="1000413"/>
    <lineage>
        <taxon>Eukaryota</taxon>
        <taxon>Viridiplantae</taxon>
        <taxon>Streptophyta</taxon>
        <taxon>Embryophyta</taxon>
        <taxon>Tracheophyta</taxon>
        <taxon>Spermatophyta</taxon>
        <taxon>Magnoliopsida</taxon>
        <taxon>eudicotyledons</taxon>
        <taxon>Gunneridae</taxon>
        <taxon>Pentapetalae</taxon>
        <taxon>rosids</taxon>
        <taxon>malvids</taxon>
        <taxon>Sapindales</taxon>
        <taxon>Sapindaceae</taxon>
        <taxon>Hippocastanoideae</taxon>
        <taxon>Acereae</taxon>
        <taxon>Acer</taxon>
    </lineage>
</organism>
<dbReference type="InterPro" id="IPR025836">
    <property type="entry name" value="Zn_knuckle_CX2CX4HX4C"/>
</dbReference>
<dbReference type="Pfam" id="PF14111">
    <property type="entry name" value="DUF4283"/>
    <property type="match status" value="1"/>
</dbReference>
<evidence type="ECO:0000313" key="4">
    <source>
        <dbReference type="EMBL" id="TXG67435.1"/>
    </source>
</evidence>
<dbReference type="EMBL" id="VAHF01000003">
    <property type="protein sequence ID" value="TXG67435.1"/>
    <property type="molecule type" value="Genomic_DNA"/>
</dbReference>
<keyword evidence="1" id="KW-0472">Membrane</keyword>
<dbReference type="AlphaFoldDB" id="A0A5C7IEL6"/>
<protein>
    <recommendedName>
        <fullName evidence="6">CCHC-type domain-containing protein</fullName>
    </recommendedName>
</protein>
<name>A0A5C7IEL6_9ROSI</name>
<keyword evidence="5" id="KW-1185">Reference proteome</keyword>
<feature type="domain" description="DUF4283" evidence="2">
    <location>
        <begin position="35"/>
        <end position="110"/>
    </location>
</feature>
<dbReference type="InterPro" id="IPR025558">
    <property type="entry name" value="DUF4283"/>
</dbReference>
<accession>A0A5C7IEL6</accession>
<evidence type="ECO:0008006" key="6">
    <source>
        <dbReference type="Google" id="ProtNLM"/>
    </source>
</evidence>
<evidence type="ECO:0000256" key="1">
    <source>
        <dbReference type="SAM" id="Phobius"/>
    </source>
</evidence>
<evidence type="ECO:0000313" key="5">
    <source>
        <dbReference type="Proteomes" id="UP000323000"/>
    </source>
</evidence>
<dbReference type="PANTHER" id="PTHR31286">
    <property type="entry name" value="GLYCINE-RICH CELL WALL STRUCTURAL PROTEIN 1.8-LIKE"/>
    <property type="match status" value="1"/>
</dbReference>
<comment type="caution">
    <text evidence="4">The sequence shown here is derived from an EMBL/GenBank/DDBJ whole genome shotgun (WGS) entry which is preliminary data.</text>
</comment>
<proteinExistence type="predicted"/>
<sequence length="547" mass="60164">MGFEVIEKLCASLSLKDREGSIRKLQDELKVAGAQKMALCLVGKILSVDLVNREAFKSLISRIWKVQSGGVEIEAITNNIYAFHFQMVEDRRKILAGGLWSFDNALIVLEEPAGKGVIASLKFSIAEFWSGCEIDKPLRHFLRMDVLGDGEEIVMPIKYERLPDFCFHCGILGHTMQGCSEVERDSLGADHNFPYGSWLKAESPHKFPMLWGRGGYSGSKVQTSFRGPGNLVEEVRKYRHNSWLVEREFRLPEKIMDGRNKGGSRSVPVLVGEKSGGLSLRDGDIPGKKNSNSNLIRDKSNLKLKLANPCDLGINDRTKVGYVGADHNSGDGKVIRPNPMLVGQPSNVQDLGIKQKWSIGPLNDRLELDGEPSCHVPIVDFVSVVPSGTIGSMKSVEVSSLGLSKVSAGPDTGELGKKDIGGVGGFSSKRWKQAARVGPIRESDISVFSGDELKTYLITLLIWVILLINNYGVADIVGIYLIIDNIRDSTLIRFNKCFDPDTIHGVCQVTVCHMNSNYIIFIRSSPQASDADSMPRTTLNVSNIDVS</sequence>
<dbReference type="Proteomes" id="UP000323000">
    <property type="component" value="Chromosome 3"/>
</dbReference>
<evidence type="ECO:0000259" key="2">
    <source>
        <dbReference type="Pfam" id="PF14111"/>
    </source>
</evidence>
<gene>
    <name evidence="4" type="ORF">EZV62_008710</name>
</gene>
<evidence type="ECO:0000259" key="3">
    <source>
        <dbReference type="Pfam" id="PF14392"/>
    </source>
</evidence>
<dbReference type="InterPro" id="IPR040256">
    <property type="entry name" value="At4g02000-like"/>
</dbReference>
<feature type="domain" description="Zinc knuckle CX2CX4HX4C" evidence="3">
    <location>
        <begin position="134"/>
        <end position="180"/>
    </location>
</feature>